<gene>
    <name evidence="1" type="ORF">BES34_014285</name>
</gene>
<protein>
    <submittedName>
        <fullName evidence="1">Uncharacterized protein</fullName>
    </submittedName>
</protein>
<dbReference type="RefSeq" id="WP_010420164.1">
    <property type="nucleotide sequence ID" value="NZ_MCRM02000015.1"/>
</dbReference>
<accession>A0ABX4YGF7</accession>
<comment type="caution">
    <text evidence="1">The sequence shown here is derived from an EMBL/GenBank/DDBJ whole genome shotgun (WGS) entry which is preliminary data.</text>
</comment>
<reference evidence="1" key="1">
    <citation type="submission" date="2018-01" db="EMBL/GenBank/DDBJ databases">
        <title>Genomic characterization of Leptospira inadai serogroup Lyme isolated from captured rat in Brazil and comparative analysis with human reference strain.</title>
        <authorList>
            <person name="Moreno L.Z."/>
            <person name="Loureiro A.P."/>
            <person name="Miraglia F."/>
            <person name="Kremer F.S."/>
            <person name="Eslabao M.R."/>
            <person name="Dellagostin O.A."/>
            <person name="Lilenbaum W."/>
            <person name="Moreno A.M."/>
        </authorList>
    </citation>
    <scope>NUCLEOTIDE SEQUENCE [LARGE SCALE GENOMIC DNA]</scope>
    <source>
        <strain evidence="1">M34/99</strain>
    </source>
</reference>
<name>A0ABX4YGF7_9LEPT</name>
<dbReference type="Proteomes" id="UP000094669">
    <property type="component" value="Unassembled WGS sequence"/>
</dbReference>
<evidence type="ECO:0000313" key="2">
    <source>
        <dbReference type="Proteomes" id="UP000094669"/>
    </source>
</evidence>
<proteinExistence type="predicted"/>
<keyword evidence="2" id="KW-1185">Reference proteome</keyword>
<organism evidence="1 2">
    <name type="scientific">Leptospira inadai serovar Lyme</name>
    <dbReference type="NCBI Taxonomy" id="293084"/>
    <lineage>
        <taxon>Bacteria</taxon>
        <taxon>Pseudomonadati</taxon>
        <taxon>Spirochaetota</taxon>
        <taxon>Spirochaetia</taxon>
        <taxon>Leptospirales</taxon>
        <taxon>Leptospiraceae</taxon>
        <taxon>Leptospira</taxon>
    </lineage>
</organism>
<sequence>MNSRDFVKELKDFTTKVYGIKYDQETVLIGVRGISIENDKVTLNDDSFDHFNDILFNIEAGGVVFDYRVVTLDPGKVSDRVLKDYGVTKGEARAEPGISRVALGDHRGHVALVQVSDIVVRRDANEDHIWDERDETYKGEFGIDVHAQSTDKDTVGVSSLGCTVTRATWTEPDWLNFIGAMLRADLEARKLNLNFKGFIRAIHDQAVAKLILGVSK</sequence>
<evidence type="ECO:0000313" key="1">
    <source>
        <dbReference type="EMBL" id="PNV74349.1"/>
    </source>
</evidence>
<dbReference type="EMBL" id="MCRM02000015">
    <property type="protein sequence ID" value="PNV74349.1"/>
    <property type="molecule type" value="Genomic_DNA"/>
</dbReference>